<reference evidence="6 7" key="1">
    <citation type="submission" date="2018-10" db="EMBL/GenBank/DDBJ databases">
        <title>Comparative analysis of microorganisms from saline springs in Andes Mountain Range, Colombia.</title>
        <authorList>
            <person name="Rubin E."/>
        </authorList>
    </citation>
    <scope>NUCLEOTIDE SEQUENCE [LARGE SCALE GENOMIC DNA]</scope>
    <source>
        <strain evidence="6 7">USBA 36</strain>
    </source>
</reference>
<dbReference type="InterPro" id="IPR050845">
    <property type="entry name" value="Cu-binding_ET"/>
</dbReference>
<dbReference type="Proteomes" id="UP000277424">
    <property type="component" value="Unassembled WGS sequence"/>
</dbReference>
<organism evidence="6 7">
    <name type="scientific">Oceanibaculum indicum</name>
    <dbReference type="NCBI Taxonomy" id="526216"/>
    <lineage>
        <taxon>Bacteria</taxon>
        <taxon>Pseudomonadati</taxon>
        <taxon>Pseudomonadota</taxon>
        <taxon>Alphaproteobacteria</taxon>
        <taxon>Rhodospirillales</taxon>
        <taxon>Oceanibaculaceae</taxon>
        <taxon>Oceanibaculum</taxon>
    </lineage>
</organism>
<evidence type="ECO:0000259" key="5">
    <source>
        <dbReference type="Pfam" id="PF13473"/>
    </source>
</evidence>
<dbReference type="RefSeq" id="WP_121220374.1">
    <property type="nucleotide sequence ID" value="NZ_RBIG01000002.1"/>
</dbReference>
<keyword evidence="2" id="KW-0186">Copper</keyword>
<dbReference type="Pfam" id="PF13473">
    <property type="entry name" value="Cupredoxin_1"/>
    <property type="match status" value="1"/>
</dbReference>
<dbReference type="Gene3D" id="2.60.40.420">
    <property type="entry name" value="Cupredoxins - blue copper proteins"/>
    <property type="match status" value="1"/>
</dbReference>
<name>A0A420WHQ9_9PROT</name>
<feature type="signal peptide" evidence="4">
    <location>
        <begin position="1"/>
        <end position="26"/>
    </location>
</feature>
<comment type="caution">
    <text evidence="6">The sequence shown here is derived from an EMBL/GenBank/DDBJ whole genome shotgun (WGS) entry which is preliminary data.</text>
</comment>
<dbReference type="PANTHER" id="PTHR38439:SF3">
    <property type="entry name" value="COPPER-RESISTANT CUPROPROTEIN COPI"/>
    <property type="match status" value="1"/>
</dbReference>
<keyword evidence="4" id="KW-0732">Signal</keyword>
<accession>A0A420WHQ9</accession>
<evidence type="ECO:0000313" key="6">
    <source>
        <dbReference type="EMBL" id="RKQ70541.1"/>
    </source>
</evidence>
<dbReference type="SUPFAM" id="SSF49503">
    <property type="entry name" value="Cupredoxins"/>
    <property type="match status" value="1"/>
</dbReference>
<feature type="chain" id="PRO_5019496246" evidence="4">
    <location>
        <begin position="27"/>
        <end position="194"/>
    </location>
</feature>
<evidence type="ECO:0000256" key="3">
    <source>
        <dbReference type="SAM" id="MobiDB-lite"/>
    </source>
</evidence>
<dbReference type="InterPro" id="IPR028096">
    <property type="entry name" value="EfeO_Cupredoxin"/>
</dbReference>
<protein>
    <submittedName>
        <fullName evidence="6">Putative cupredoxin-like copper-binding protein</fullName>
    </submittedName>
</protein>
<dbReference type="OrthoDB" id="9816061at2"/>
<gene>
    <name evidence="6" type="ORF">BCL74_2489</name>
</gene>
<dbReference type="InterPro" id="IPR008972">
    <property type="entry name" value="Cupredoxin"/>
</dbReference>
<evidence type="ECO:0000313" key="7">
    <source>
        <dbReference type="Proteomes" id="UP000277424"/>
    </source>
</evidence>
<dbReference type="AlphaFoldDB" id="A0A420WHQ9"/>
<evidence type="ECO:0000256" key="1">
    <source>
        <dbReference type="ARBA" id="ARBA00022723"/>
    </source>
</evidence>
<feature type="domain" description="EfeO-type cupredoxin-like" evidence="5">
    <location>
        <begin position="48"/>
        <end position="95"/>
    </location>
</feature>
<evidence type="ECO:0000256" key="4">
    <source>
        <dbReference type="SAM" id="SignalP"/>
    </source>
</evidence>
<keyword evidence="1" id="KW-0479">Metal-binding</keyword>
<dbReference type="EMBL" id="RBIG01000002">
    <property type="protein sequence ID" value="RKQ70541.1"/>
    <property type="molecule type" value="Genomic_DNA"/>
</dbReference>
<proteinExistence type="predicted"/>
<dbReference type="GO" id="GO:0046872">
    <property type="term" value="F:metal ion binding"/>
    <property type="evidence" value="ECO:0007669"/>
    <property type="project" value="UniProtKB-KW"/>
</dbReference>
<evidence type="ECO:0000256" key="2">
    <source>
        <dbReference type="ARBA" id="ARBA00023008"/>
    </source>
</evidence>
<feature type="region of interest" description="Disordered" evidence="3">
    <location>
        <begin position="27"/>
        <end position="48"/>
    </location>
</feature>
<sequence>MRSFKTTAFAAALTASALMPLAPLQAAPGHSGGHGHGHGSAAIGEPGKAAEASRTVTIVMGDNYYEPERIEVSAGETIRFIVQNKGEFLHEFNIATPEMHAAHQKEMAVMFEHGMLTPTRIDHEMMKMDHSKMGMSHSRKHDDPNSVLLEPGQSGELVWKFPSSGTLEFACNIPGHYETGMVGAVQFRAGSARK</sequence>
<dbReference type="PANTHER" id="PTHR38439">
    <property type="entry name" value="AURACYANIN-B"/>
    <property type="match status" value="1"/>
</dbReference>